<keyword evidence="9 10" id="KW-0472">Membrane</keyword>
<feature type="transmembrane region" description="Helical" evidence="10">
    <location>
        <begin position="42"/>
        <end position="61"/>
    </location>
</feature>
<dbReference type="RefSeq" id="WP_193530207.1">
    <property type="nucleotide sequence ID" value="NZ_JADCJZ010000003.1"/>
</dbReference>
<evidence type="ECO:0000256" key="5">
    <source>
        <dbReference type="ARBA" id="ARBA00022723"/>
    </source>
</evidence>
<feature type="transmembrane region" description="Helical" evidence="10">
    <location>
        <begin position="484"/>
        <end position="501"/>
    </location>
</feature>
<dbReference type="EMBL" id="JADCJZ010000003">
    <property type="protein sequence ID" value="MBE5024600.1"/>
    <property type="molecule type" value="Genomic_DNA"/>
</dbReference>
<feature type="transmembrane region" description="Helical" evidence="10">
    <location>
        <begin position="344"/>
        <end position="365"/>
    </location>
</feature>
<dbReference type="PROSITE" id="PS00743">
    <property type="entry name" value="BETA_LACTAMASE_B_1"/>
    <property type="match status" value="1"/>
</dbReference>
<evidence type="ECO:0000256" key="2">
    <source>
        <dbReference type="ARBA" id="ARBA00004651"/>
    </source>
</evidence>
<dbReference type="Pfam" id="PF03772">
    <property type="entry name" value="Competence"/>
    <property type="match status" value="1"/>
</dbReference>
<keyword evidence="13" id="KW-1185">Reference proteome</keyword>
<name>A0ABR9QU46_9ACTN</name>
<keyword evidence="8 10" id="KW-1133">Transmembrane helix</keyword>
<evidence type="ECO:0000313" key="13">
    <source>
        <dbReference type="Proteomes" id="UP001194273"/>
    </source>
</evidence>
<keyword evidence="4 10" id="KW-0812">Transmembrane</keyword>
<feature type="transmembrane region" description="Helical" evidence="10">
    <location>
        <begin position="239"/>
        <end position="267"/>
    </location>
</feature>
<evidence type="ECO:0000256" key="7">
    <source>
        <dbReference type="ARBA" id="ARBA00022833"/>
    </source>
</evidence>
<dbReference type="InterPro" id="IPR001279">
    <property type="entry name" value="Metallo-B-lactamas"/>
</dbReference>
<evidence type="ECO:0000256" key="3">
    <source>
        <dbReference type="ARBA" id="ARBA00022475"/>
    </source>
</evidence>
<dbReference type="Gene3D" id="3.60.15.10">
    <property type="entry name" value="Ribonuclease Z/Hydroxyacylglutathione hydrolase-like"/>
    <property type="match status" value="1"/>
</dbReference>
<dbReference type="InterPro" id="IPR036866">
    <property type="entry name" value="RibonucZ/Hydroxyglut_hydro"/>
</dbReference>
<protein>
    <submittedName>
        <fullName evidence="12">ComEC/Rec2 family competence protein</fullName>
    </submittedName>
</protein>
<feature type="domain" description="Metallo-beta-lactamase" evidence="11">
    <location>
        <begin position="542"/>
        <end position="726"/>
    </location>
</feature>
<evidence type="ECO:0000256" key="8">
    <source>
        <dbReference type="ARBA" id="ARBA00022989"/>
    </source>
</evidence>
<comment type="subcellular location">
    <subcellularLocation>
        <location evidence="2">Cell membrane</location>
        <topology evidence="2">Multi-pass membrane protein</topology>
    </subcellularLocation>
</comment>
<feature type="transmembrane region" description="Helical" evidence="10">
    <location>
        <begin position="67"/>
        <end position="87"/>
    </location>
</feature>
<accession>A0ABR9QU46</accession>
<dbReference type="Proteomes" id="UP001194273">
    <property type="component" value="Unassembled WGS sequence"/>
</dbReference>
<evidence type="ECO:0000256" key="9">
    <source>
        <dbReference type="ARBA" id="ARBA00023136"/>
    </source>
</evidence>
<evidence type="ECO:0000259" key="11">
    <source>
        <dbReference type="SMART" id="SM00849"/>
    </source>
</evidence>
<dbReference type="SMART" id="SM00849">
    <property type="entry name" value="Lactamase_B"/>
    <property type="match status" value="1"/>
</dbReference>
<feature type="transmembrane region" description="Helical" evidence="10">
    <location>
        <begin position="422"/>
        <end position="444"/>
    </location>
</feature>
<dbReference type="CDD" id="cd07731">
    <property type="entry name" value="ComA-like_MBL-fold"/>
    <property type="match status" value="1"/>
</dbReference>
<evidence type="ECO:0000256" key="10">
    <source>
        <dbReference type="SAM" id="Phobius"/>
    </source>
</evidence>
<dbReference type="InterPro" id="IPR035681">
    <property type="entry name" value="ComA-like_MBL"/>
</dbReference>
<dbReference type="PANTHER" id="PTHR30619:SF7">
    <property type="entry name" value="BETA-LACTAMASE DOMAIN PROTEIN"/>
    <property type="match status" value="1"/>
</dbReference>
<dbReference type="NCBIfam" id="TIGR00360">
    <property type="entry name" value="ComEC_N-term"/>
    <property type="match status" value="1"/>
</dbReference>
<evidence type="ECO:0000256" key="1">
    <source>
        <dbReference type="ARBA" id="ARBA00001947"/>
    </source>
</evidence>
<gene>
    <name evidence="12" type="ORF">INF26_07020</name>
</gene>
<reference evidence="12 13" key="1">
    <citation type="submission" date="2020-10" db="EMBL/GenBank/DDBJ databases">
        <title>ChiBAC.</title>
        <authorList>
            <person name="Zenner C."/>
            <person name="Hitch T.C.A."/>
            <person name="Clavel T."/>
        </authorList>
    </citation>
    <scope>NUCLEOTIDE SEQUENCE [LARGE SCALE GENOMIC DNA]</scope>
    <source>
        <strain evidence="12 13">DSM 107455</strain>
    </source>
</reference>
<feature type="transmembrane region" description="Helical" evidence="10">
    <location>
        <begin position="279"/>
        <end position="299"/>
    </location>
</feature>
<evidence type="ECO:0000256" key="4">
    <source>
        <dbReference type="ARBA" id="ARBA00022692"/>
    </source>
</evidence>
<sequence length="781" mass="80182">MSERAAPERPDRPLLTPPFWSLVSFLSCARLSLWVGPRPGTLAAASAGVLATLLASCVVLSRTRLSTVVSVVAALSLGAGCAGLACAGELARQGALAEALSSSPVSAWELEVESDMSEGASGWRGRAAVLRDGGRVGRVWLLAEEPHELGDTLRCVGRFSENEDDEWGASSRAQGLSGTVRAVRVLSSRPAEGLHGVVLMLRESVLRSLDAGSSDPRALVAGAICASTRAMSERGLDELFSACGVSHLVAVSGGHLVLVSAVVSALLRRTRLGTLPRALTLLGATALFVAFCGAPVSAVRSWVMVLAAELSRLAGRRAHPLSSASVTALAMAALEPGVTGQLGFVLSVACVCGICALGGYARYVLRVLVWRSGGTRGHVPVRAALSSAQEALALTVVSQAVTMPFTCATFGTLSLVAPLANVLLAPLFSLVLVLGLAVALLAWAPPLQALVLVPCDAVGTAVVRLARRLAGLPLACVPVSVEEGPALALLGILLAALLVVWPRVTRRALVGALCAALALGLAWHLRWRLFAPACVRVLDVGQGDAILVTDGSSSLLVDTGPGDAVVGACARNNVTHLDAILVTHLHDDHVGGVEALRGVVSVGEVIVAEGVTLEAGDVPVSTVGRGDVVRVGRFSLEVLSPSGPVDGLENEDSVVCSLSYEDQEGRTLHALLTGDAERDVTDTLVEAGDVGDVDLLKVGHHGSEVSVSEGAAAALMPEVSVASAGEGNAYGHPDPACVEILEDVGSTFLCTMDVGDVCVEPGVEGPVVSCQRGSVRDATLR</sequence>
<keyword evidence="5" id="KW-0479">Metal-binding</keyword>
<dbReference type="InterPro" id="IPR052159">
    <property type="entry name" value="Competence_DNA_uptake"/>
</dbReference>
<dbReference type="Pfam" id="PF00753">
    <property type="entry name" value="Lactamase_B"/>
    <property type="match status" value="1"/>
</dbReference>
<feature type="transmembrane region" description="Helical" evidence="10">
    <location>
        <begin position="18"/>
        <end position="35"/>
    </location>
</feature>
<keyword evidence="3" id="KW-1003">Cell membrane</keyword>
<organism evidence="12 13">
    <name type="scientific">Thermophilibacter gallinarum</name>
    <dbReference type="NCBI Taxonomy" id="2779357"/>
    <lineage>
        <taxon>Bacteria</taxon>
        <taxon>Bacillati</taxon>
        <taxon>Actinomycetota</taxon>
        <taxon>Coriobacteriia</taxon>
        <taxon>Coriobacteriales</taxon>
        <taxon>Atopobiaceae</taxon>
        <taxon>Thermophilibacter</taxon>
    </lineage>
</organism>
<dbReference type="PROSITE" id="PS51257">
    <property type="entry name" value="PROKAR_LIPOPROTEIN"/>
    <property type="match status" value="1"/>
</dbReference>
<dbReference type="PANTHER" id="PTHR30619">
    <property type="entry name" value="DNA INTERNALIZATION/COMPETENCE PROTEIN COMEC/REC2"/>
    <property type="match status" value="1"/>
</dbReference>
<proteinExistence type="predicted"/>
<comment type="caution">
    <text evidence="12">The sequence shown here is derived from an EMBL/GenBank/DDBJ whole genome shotgun (WGS) entry which is preliminary data.</text>
</comment>
<dbReference type="InterPro" id="IPR004477">
    <property type="entry name" value="ComEC_N"/>
</dbReference>
<dbReference type="SUPFAM" id="SSF56281">
    <property type="entry name" value="Metallo-hydrolase/oxidoreductase"/>
    <property type="match status" value="1"/>
</dbReference>
<keyword evidence="7" id="KW-0862">Zinc</keyword>
<feature type="transmembrane region" description="Helical" evidence="10">
    <location>
        <begin position="508"/>
        <end position="527"/>
    </location>
</feature>
<keyword evidence="6" id="KW-0378">Hydrolase</keyword>
<dbReference type="InterPro" id="IPR001018">
    <property type="entry name" value="Beta-lactamase_class-B_CS"/>
</dbReference>
<comment type="cofactor">
    <cofactor evidence="1">
        <name>Zn(2+)</name>
        <dbReference type="ChEBI" id="CHEBI:29105"/>
    </cofactor>
</comment>
<evidence type="ECO:0000256" key="6">
    <source>
        <dbReference type="ARBA" id="ARBA00022801"/>
    </source>
</evidence>
<evidence type="ECO:0000313" key="12">
    <source>
        <dbReference type="EMBL" id="MBE5024600.1"/>
    </source>
</evidence>